<dbReference type="EMBL" id="VTOU01000005">
    <property type="protein sequence ID" value="TZG24589.1"/>
    <property type="molecule type" value="Genomic_DNA"/>
</dbReference>
<keyword evidence="2" id="KW-1185">Reference proteome</keyword>
<sequence length="80" mass="8778">MTIVSQSEADQEWKIEPALGKRDWWAAGYIYRGIPGTHQGQFVPVYHAPNVGGAGAYVDAMKEGCSRADAKARAAEWTRP</sequence>
<evidence type="ECO:0000313" key="2">
    <source>
        <dbReference type="Proteomes" id="UP000322077"/>
    </source>
</evidence>
<dbReference type="Proteomes" id="UP000322077">
    <property type="component" value="Unassembled WGS sequence"/>
</dbReference>
<accession>A0A5D9BYS1</accession>
<comment type="caution">
    <text evidence="1">The sequence shown here is derived from an EMBL/GenBank/DDBJ whole genome shotgun (WGS) entry which is preliminary data.</text>
</comment>
<reference evidence="1 2" key="1">
    <citation type="submission" date="2019-08" db="EMBL/GenBank/DDBJ databases">
        <authorList>
            <person name="Wang G."/>
            <person name="Xu Z."/>
        </authorList>
    </citation>
    <scope>NUCLEOTIDE SEQUENCE [LARGE SCALE GENOMIC DNA]</scope>
    <source>
        <strain evidence="1 2">ZX</strain>
    </source>
</reference>
<proteinExistence type="predicted"/>
<gene>
    <name evidence="1" type="ORF">FYJ91_18355</name>
</gene>
<dbReference type="AlphaFoldDB" id="A0A5D9BYS1"/>
<name>A0A5D9BYS1_9SPHN</name>
<organism evidence="1 2">
    <name type="scientific">Sphingomonas montanisoli</name>
    <dbReference type="NCBI Taxonomy" id="2606412"/>
    <lineage>
        <taxon>Bacteria</taxon>
        <taxon>Pseudomonadati</taxon>
        <taxon>Pseudomonadota</taxon>
        <taxon>Alphaproteobacteria</taxon>
        <taxon>Sphingomonadales</taxon>
        <taxon>Sphingomonadaceae</taxon>
        <taxon>Sphingomonas</taxon>
    </lineage>
</organism>
<protein>
    <submittedName>
        <fullName evidence="1">Uncharacterized protein</fullName>
    </submittedName>
</protein>
<evidence type="ECO:0000313" key="1">
    <source>
        <dbReference type="EMBL" id="TZG24589.1"/>
    </source>
</evidence>